<dbReference type="Gene3D" id="3.10.490.10">
    <property type="entry name" value="Gamma-glutamyl cyclotransferase-like"/>
    <property type="match status" value="1"/>
</dbReference>
<feature type="domain" description="Gamma-glutamylcyclotransferase AIG2-like" evidence="1">
    <location>
        <begin position="4"/>
        <end position="71"/>
    </location>
</feature>
<dbReference type="KEGG" id="aac:Aaci_1126"/>
<accession>C8WVN8</accession>
<protein>
    <recommendedName>
        <fullName evidence="1">Gamma-glutamylcyclotransferase AIG2-like domain-containing protein</fullName>
    </recommendedName>
</protein>
<dbReference type="InterPro" id="IPR013024">
    <property type="entry name" value="GGCT-like"/>
</dbReference>
<dbReference type="HOGENOM" id="CLU_083466_6_0_9"/>
<dbReference type="eggNOG" id="COG2105">
    <property type="taxonomic scope" value="Bacteria"/>
</dbReference>
<evidence type="ECO:0000313" key="2">
    <source>
        <dbReference type="EMBL" id="ACV58160.1"/>
    </source>
</evidence>
<evidence type="ECO:0000313" key="3">
    <source>
        <dbReference type="Proteomes" id="UP000001917"/>
    </source>
</evidence>
<dbReference type="CDD" id="cd06661">
    <property type="entry name" value="GGCT_like"/>
    <property type="match status" value="1"/>
</dbReference>
<reference evidence="3" key="1">
    <citation type="submission" date="2009-09" db="EMBL/GenBank/DDBJ databases">
        <title>The complete chromosome of Alicyclobacillus acidocaldarius subsp. acidocaldarius DSM 446.</title>
        <authorList>
            <consortium name="US DOE Joint Genome Institute (JGI-PGF)"/>
            <person name="Lucas S."/>
            <person name="Copeland A."/>
            <person name="Lapidus A."/>
            <person name="Glavina del Rio T."/>
            <person name="Dalin E."/>
            <person name="Tice H."/>
            <person name="Bruce D."/>
            <person name="Goodwin L."/>
            <person name="Pitluck S."/>
            <person name="Kyrpides N."/>
            <person name="Mavromatis K."/>
            <person name="Ivanova N."/>
            <person name="Ovchinnikova G."/>
            <person name="Chertkov O."/>
            <person name="Sims D."/>
            <person name="Brettin T."/>
            <person name="Detter J.C."/>
            <person name="Han C."/>
            <person name="Larimer F."/>
            <person name="Land M."/>
            <person name="Hauser L."/>
            <person name="Markowitz V."/>
            <person name="Cheng J.-F."/>
            <person name="Hugenholtz P."/>
            <person name="Woyke T."/>
            <person name="Wu D."/>
            <person name="Pukall R."/>
            <person name="Klenk H.-P."/>
            <person name="Eisen J.A."/>
        </authorList>
    </citation>
    <scope>NUCLEOTIDE SEQUENCE [LARGE SCALE GENOMIC DNA]</scope>
    <source>
        <strain evidence="3">ATCC 27009 / DSM 446 / BCRC 14685 / JCM 5260 / KCTC 1825 / NBRC 15652 / NCIMB 11725 / NRRL B-14509 / 104-IA</strain>
    </source>
</reference>
<proteinExistence type="predicted"/>
<reference evidence="2 3" key="2">
    <citation type="journal article" date="2010" name="Stand. Genomic Sci.">
        <title>Complete genome sequence of Alicyclobacillus acidocaldarius type strain (104-IA).</title>
        <authorList>
            <person name="Mavromatis K."/>
            <person name="Sikorski J."/>
            <person name="Lapidus A."/>
            <person name="Glavina Del Rio T."/>
            <person name="Copeland A."/>
            <person name="Tice H."/>
            <person name="Cheng J.F."/>
            <person name="Lucas S."/>
            <person name="Chen F."/>
            <person name="Nolan M."/>
            <person name="Bruce D."/>
            <person name="Goodwin L."/>
            <person name="Pitluck S."/>
            <person name="Ivanova N."/>
            <person name="Ovchinnikova G."/>
            <person name="Pati A."/>
            <person name="Chen A."/>
            <person name="Palaniappan K."/>
            <person name="Land M."/>
            <person name="Hauser L."/>
            <person name="Chang Y.J."/>
            <person name="Jeffries C.D."/>
            <person name="Chain P."/>
            <person name="Meincke L."/>
            <person name="Sims D."/>
            <person name="Chertkov O."/>
            <person name="Han C."/>
            <person name="Brettin T."/>
            <person name="Detter J.C."/>
            <person name="Wahrenburg C."/>
            <person name="Rohde M."/>
            <person name="Pukall R."/>
            <person name="Goker M."/>
            <person name="Bristow J."/>
            <person name="Eisen J.A."/>
            <person name="Markowitz V."/>
            <person name="Hugenholtz P."/>
            <person name="Klenk H.P."/>
            <person name="Kyrpides N.C."/>
        </authorList>
    </citation>
    <scope>NUCLEOTIDE SEQUENCE [LARGE SCALE GENOMIC DNA]</scope>
    <source>
        <strain evidence="3">ATCC 27009 / DSM 446 / BCRC 14685 / JCM 5260 / KCTC 1825 / NBRC 15652 / NCIMB 11725 / NRRL B-14509 / 104-IA</strain>
    </source>
</reference>
<dbReference type="Proteomes" id="UP000001917">
    <property type="component" value="Chromosome"/>
</dbReference>
<keyword evidence="3" id="KW-1185">Reference proteome</keyword>
<sequence length="83" mass="9545">MSLEEDGEIVGEWVEVTDEGMKALDRLEGYPHLYDRAMVEDLANGLRGWVYHMPAAKAKQNGERVESGDWVEHVRYSPRGVRR</sequence>
<dbReference type="Pfam" id="PF06094">
    <property type="entry name" value="GGACT"/>
    <property type="match status" value="1"/>
</dbReference>
<dbReference type="InterPro" id="IPR036568">
    <property type="entry name" value="GGCT-like_sf"/>
</dbReference>
<dbReference type="EMBL" id="CP001727">
    <property type="protein sequence ID" value="ACV58160.1"/>
    <property type="molecule type" value="Genomic_DNA"/>
</dbReference>
<gene>
    <name evidence="2" type="ordered locus">Aaci_1126</name>
</gene>
<organism evidence="2 3">
    <name type="scientific">Alicyclobacillus acidocaldarius subsp. acidocaldarius (strain ATCC 27009 / DSM 446 / BCRC 14685 / JCM 5260 / KCTC 1825 / NBRC 15652 / NCIMB 11725 / NRRL B-14509 / 104-IA)</name>
    <name type="common">Bacillus acidocaldarius</name>
    <dbReference type="NCBI Taxonomy" id="521098"/>
    <lineage>
        <taxon>Bacteria</taxon>
        <taxon>Bacillati</taxon>
        <taxon>Bacillota</taxon>
        <taxon>Bacilli</taxon>
        <taxon>Bacillales</taxon>
        <taxon>Alicyclobacillaceae</taxon>
        <taxon>Alicyclobacillus</taxon>
    </lineage>
</organism>
<evidence type="ECO:0000259" key="1">
    <source>
        <dbReference type="Pfam" id="PF06094"/>
    </source>
</evidence>
<dbReference type="SUPFAM" id="SSF110857">
    <property type="entry name" value="Gamma-glutamyl cyclotransferase-like"/>
    <property type="match status" value="1"/>
</dbReference>
<dbReference type="InterPro" id="IPR009288">
    <property type="entry name" value="AIG2-like_dom"/>
</dbReference>
<name>C8WVN8_ALIAD</name>
<dbReference type="AlphaFoldDB" id="C8WVN8"/>